<evidence type="ECO:0000256" key="10">
    <source>
        <dbReference type="ARBA" id="ARBA00023125"/>
    </source>
</evidence>
<comment type="subcellular location">
    <subcellularLocation>
        <location evidence="1">Nucleus</location>
    </subcellularLocation>
</comment>
<evidence type="ECO:0000256" key="3">
    <source>
        <dbReference type="ARBA" id="ARBA00022499"/>
    </source>
</evidence>
<sequence length="504" mass="57546">MAAFGARVEPPPLPQPLQSLPPPPPQPLQPSLLPVQPQPWAASGPRFRWYRYQEAAGPRQALRRLRELCRQWLRPERHSKEQILELLVLEQFLTILPADVQAWVRGRSPRSGDEAAAGVELLLRLRLQQEQGAEPQVPSFAQQTEVLSEEKVTEMTLLGAVPESSSLPSTSDSSRTKPESLHHGNLVSLQDPQQDHETRTVNEELILKQEISEEVESQWMVSERPTEEVSQGSVFGEALEQEIRLERQQGKHGEESLNRSLSLERSFRPVAAIHQTITIGEQSQEYDEFERTFSLNSNHVTDQRFPIEEDAHCDTCGEIFQETSELIEHEKIHIGEKPYKCDDCGKAFGRSSHLIQHQRIHTGEKPYECNECGKAFNQSSHLVRHQKIHTGEKPYVCTECWKAFSRNSVLIRHQKIHTGEKPYECSECGKNFSQSSGLRKHQRIHTGEKPYECSECGKGFRLISTLIQHQRIHTGEKPFECEECGKAFLRSSGLVEHQRSHSRQ</sequence>
<evidence type="ECO:0000256" key="12">
    <source>
        <dbReference type="ARBA" id="ARBA00023242"/>
    </source>
</evidence>
<dbReference type="FunFam" id="3.30.160.60:FF:000352">
    <property type="entry name" value="zinc finger protein 3 homolog"/>
    <property type="match status" value="1"/>
</dbReference>
<keyword evidence="4" id="KW-0479">Metal-binding</keyword>
<feature type="compositionally biased region" description="Pro residues" evidence="14">
    <location>
        <begin position="9"/>
        <end position="28"/>
    </location>
</feature>
<dbReference type="FunFam" id="3.30.160.60:FF:000737">
    <property type="entry name" value="Zinc finger protein 565"/>
    <property type="match status" value="2"/>
</dbReference>
<feature type="domain" description="C2H2-type" evidence="15">
    <location>
        <begin position="395"/>
        <end position="422"/>
    </location>
</feature>
<reference evidence="17 18" key="1">
    <citation type="journal article" date="2007" name="Nature">
        <title>Genome of the marsupial Monodelphis domestica reveals innovation in non-coding sequences.</title>
        <authorList>
            <person name="Mikkelsen T.S."/>
            <person name="Wakefield M.J."/>
            <person name="Aken B."/>
            <person name="Amemiya C.T."/>
            <person name="Chang J.L."/>
            <person name="Duke S."/>
            <person name="Garber M."/>
            <person name="Gentles A.J."/>
            <person name="Goodstadt L."/>
            <person name="Heger A."/>
            <person name="Jurka J."/>
            <person name="Kamal M."/>
            <person name="Mauceli E."/>
            <person name="Searle S.M."/>
            <person name="Sharpe T."/>
            <person name="Baker M.L."/>
            <person name="Batzer M.A."/>
            <person name="Benos P.V."/>
            <person name="Belov K."/>
            <person name="Clamp M."/>
            <person name="Cook A."/>
            <person name="Cuff J."/>
            <person name="Das R."/>
            <person name="Davidow L."/>
            <person name="Deakin J.E."/>
            <person name="Fazzari M.J."/>
            <person name="Glass J.L."/>
            <person name="Grabherr M."/>
            <person name="Greally J.M."/>
            <person name="Gu W."/>
            <person name="Hore T.A."/>
            <person name="Huttley G.A."/>
            <person name="Kleber M."/>
            <person name="Jirtle R.L."/>
            <person name="Koina E."/>
            <person name="Lee J.T."/>
            <person name="Mahony S."/>
            <person name="Marra M.A."/>
            <person name="Miller R.D."/>
            <person name="Nicholls R.D."/>
            <person name="Oda M."/>
            <person name="Papenfuss A.T."/>
            <person name="Parra Z.E."/>
            <person name="Pollock D.D."/>
            <person name="Ray D.A."/>
            <person name="Schein J.E."/>
            <person name="Speed T.P."/>
            <person name="Thompson K."/>
            <person name="VandeBerg J.L."/>
            <person name="Wade C.M."/>
            <person name="Walker J.A."/>
            <person name="Waters P.D."/>
            <person name="Webber C."/>
            <person name="Weidman J.R."/>
            <person name="Xie X."/>
            <person name="Zody M.C."/>
            <person name="Baldwin J."/>
            <person name="Abdouelleil A."/>
            <person name="Abdulkadir J."/>
            <person name="Abebe A."/>
            <person name="Abera B."/>
            <person name="Abreu J."/>
            <person name="Acer S.C."/>
            <person name="Aftuck L."/>
            <person name="Alexander A."/>
            <person name="An P."/>
            <person name="Anderson E."/>
            <person name="Anderson S."/>
            <person name="Arachi H."/>
            <person name="Azer M."/>
            <person name="Bachantsang P."/>
            <person name="Barry A."/>
            <person name="Bayul T."/>
            <person name="Berlin A."/>
            <person name="Bessette D."/>
            <person name="Bloom T."/>
            <person name="Bloom T."/>
            <person name="Boguslavskiy L."/>
            <person name="Bonnet C."/>
            <person name="Boukhgalter B."/>
            <person name="Bourzgui I."/>
            <person name="Brown A."/>
            <person name="Cahill P."/>
            <person name="Channer S."/>
            <person name="Cheshatsang Y."/>
            <person name="Chuda L."/>
            <person name="Citroen M."/>
            <person name="Collymore A."/>
            <person name="Cooke P."/>
            <person name="Costello M."/>
            <person name="D'Aco K."/>
            <person name="Daza R."/>
            <person name="De Haan G."/>
            <person name="DeGray S."/>
            <person name="DeMaso C."/>
            <person name="Dhargay N."/>
            <person name="Dooley K."/>
            <person name="Dooley E."/>
            <person name="Doricent M."/>
            <person name="Dorje P."/>
            <person name="Dorjee K."/>
            <person name="Dupes A."/>
            <person name="Elong R."/>
            <person name="Falk J."/>
            <person name="Farina A."/>
            <person name="Faro S."/>
            <person name="Ferguson D."/>
            <person name="Fisher S."/>
            <person name="Foley C.D."/>
            <person name="Franke A."/>
            <person name="Friedrich D."/>
            <person name="Gadbois L."/>
            <person name="Gearin G."/>
            <person name="Gearin C.R."/>
            <person name="Giannoukos G."/>
            <person name="Goode T."/>
            <person name="Graham J."/>
            <person name="Grandbois E."/>
            <person name="Grewal S."/>
            <person name="Gyaltsen K."/>
            <person name="Hafez N."/>
            <person name="Hagos B."/>
            <person name="Hall J."/>
            <person name="Henson C."/>
            <person name="Hollinger A."/>
            <person name="Honan T."/>
            <person name="Huard M.D."/>
            <person name="Hughes L."/>
            <person name="Hurhula B."/>
            <person name="Husby M.E."/>
            <person name="Kamat A."/>
            <person name="Kanga B."/>
            <person name="Kashin S."/>
            <person name="Khazanovich D."/>
            <person name="Kisner P."/>
            <person name="Lance K."/>
            <person name="Lara M."/>
            <person name="Lee W."/>
            <person name="Lennon N."/>
            <person name="Letendre F."/>
            <person name="LeVine R."/>
            <person name="Lipovsky A."/>
            <person name="Liu X."/>
            <person name="Liu J."/>
            <person name="Liu S."/>
            <person name="Lokyitsang T."/>
            <person name="Lokyitsang Y."/>
            <person name="Lubonja R."/>
            <person name="Lui A."/>
            <person name="MacDonald P."/>
            <person name="Magnisalis V."/>
            <person name="Maru K."/>
            <person name="Matthews C."/>
            <person name="McCusker W."/>
            <person name="McDonough S."/>
            <person name="Mehta T."/>
            <person name="Meldrim J."/>
            <person name="Meneus L."/>
            <person name="Mihai O."/>
            <person name="Mihalev A."/>
            <person name="Mihova T."/>
            <person name="Mittelman R."/>
            <person name="Mlenga V."/>
            <person name="Montmayeur A."/>
            <person name="Mulrain L."/>
            <person name="Navidi A."/>
            <person name="Naylor J."/>
            <person name="Negash T."/>
            <person name="Nguyen T."/>
            <person name="Nguyen N."/>
            <person name="Nicol R."/>
            <person name="Norbu C."/>
            <person name="Norbu N."/>
            <person name="Novod N."/>
            <person name="O'Neill B."/>
            <person name="Osman S."/>
            <person name="Markiewicz E."/>
            <person name="Oyono O.L."/>
            <person name="Patti C."/>
            <person name="Phunkhang P."/>
            <person name="Pierre F."/>
            <person name="Priest M."/>
            <person name="Raghuraman S."/>
            <person name="Rege F."/>
            <person name="Reyes R."/>
            <person name="Rise C."/>
            <person name="Rogov P."/>
            <person name="Ross K."/>
            <person name="Ryan E."/>
            <person name="Settipalli S."/>
            <person name="Shea T."/>
            <person name="Sherpa N."/>
            <person name="Shi L."/>
            <person name="Shih D."/>
            <person name="Sparrow T."/>
            <person name="Spaulding J."/>
            <person name="Stalker J."/>
            <person name="Stange-Thomann N."/>
            <person name="Stavropoulos S."/>
            <person name="Stone C."/>
            <person name="Strader C."/>
            <person name="Tesfaye S."/>
            <person name="Thomson T."/>
            <person name="Thoulutsang Y."/>
            <person name="Thoulutsang D."/>
            <person name="Topham K."/>
            <person name="Topping I."/>
            <person name="Tsamla T."/>
            <person name="Vassiliev H."/>
            <person name="Vo A."/>
            <person name="Wangchuk T."/>
            <person name="Wangdi T."/>
            <person name="Weiand M."/>
            <person name="Wilkinson J."/>
            <person name="Wilson A."/>
            <person name="Yadav S."/>
            <person name="Young G."/>
            <person name="Yu Q."/>
            <person name="Zembek L."/>
            <person name="Zhong D."/>
            <person name="Zimmer A."/>
            <person name="Zwirko Z."/>
            <person name="Jaffe D.B."/>
            <person name="Alvarez P."/>
            <person name="Brockman W."/>
            <person name="Butler J."/>
            <person name="Chin C."/>
            <person name="Gnerre S."/>
            <person name="MacCallum I."/>
            <person name="Graves J.A."/>
            <person name="Ponting C.P."/>
            <person name="Breen M."/>
            <person name="Samollow P.B."/>
            <person name="Lander E.S."/>
            <person name="Lindblad-Toh K."/>
        </authorList>
    </citation>
    <scope>NUCLEOTIDE SEQUENCE [LARGE SCALE GENOMIC DNA]</scope>
</reference>
<name>A0A5F8GA26_MONDO</name>
<dbReference type="Pfam" id="PF02023">
    <property type="entry name" value="SCAN"/>
    <property type="match status" value="1"/>
</dbReference>
<feature type="domain" description="C2H2-type" evidence="15">
    <location>
        <begin position="451"/>
        <end position="478"/>
    </location>
</feature>
<dbReference type="CDD" id="cd07936">
    <property type="entry name" value="SCAN"/>
    <property type="match status" value="1"/>
</dbReference>
<evidence type="ECO:0000313" key="18">
    <source>
        <dbReference type="Proteomes" id="UP000002280"/>
    </source>
</evidence>
<keyword evidence="7" id="KW-0862">Zinc</keyword>
<dbReference type="PROSITE" id="PS50804">
    <property type="entry name" value="SCAN_BOX"/>
    <property type="match status" value="1"/>
</dbReference>
<dbReference type="OMA" id="PRFRWYR"/>
<evidence type="ECO:0000256" key="5">
    <source>
        <dbReference type="ARBA" id="ARBA00022737"/>
    </source>
</evidence>
<keyword evidence="18" id="KW-1185">Reference proteome</keyword>
<evidence type="ECO:0000313" key="17">
    <source>
        <dbReference type="Ensembl" id="ENSMODP00000044353.1"/>
    </source>
</evidence>
<dbReference type="PROSITE" id="PS00028">
    <property type="entry name" value="ZINC_FINGER_C2H2_1"/>
    <property type="match status" value="7"/>
</dbReference>
<keyword evidence="11" id="KW-0804">Transcription</keyword>
<dbReference type="GO" id="GO:0006357">
    <property type="term" value="P:regulation of transcription by RNA polymerase II"/>
    <property type="evidence" value="ECO:0000318"/>
    <property type="project" value="GO_Central"/>
</dbReference>
<dbReference type="GO" id="GO:0005634">
    <property type="term" value="C:nucleus"/>
    <property type="evidence" value="ECO:0007669"/>
    <property type="project" value="UniProtKB-SubCell"/>
</dbReference>
<evidence type="ECO:0000259" key="16">
    <source>
        <dbReference type="PROSITE" id="PS50804"/>
    </source>
</evidence>
<proteinExistence type="inferred from homology"/>
<feature type="domain" description="C2H2-type" evidence="15">
    <location>
        <begin position="311"/>
        <end position="338"/>
    </location>
</feature>
<dbReference type="Gene3D" id="3.30.160.60">
    <property type="entry name" value="Classic Zinc Finger"/>
    <property type="match status" value="7"/>
</dbReference>
<dbReference type="AlphaFoldDB" id="A0A5F8GA26"/>
<feature type="region of interest" description="Disordered" evidence="14">
    <location>
        <begin position="161"/>
        <end position="186"/>
    </location>
</feature>
<reference evidence="17" key="3">
    <citation type="submission" date="2025-09" db="UniProtKB">
        <authorList>
            <consortium name="Ensembl"/>
        </authorList>
    </citation>
    <scope>IDENTIFICATION</scope>
</reference>
<dbReference type="SUPFAM" id="SSF57667">
    <property type="entry name" value="beta-beta-alpha zinc fingers"/>
    <property type="match status" value="4"/>
</dbReference>
<protein>
    <submittedName>
        <fullName evidence="17">Uncharacterized protein</fullName>
    </submittedName>
</protein>
<feature type="domain" description="SCAN box" evidence="16">
    <location>
        <begin position="46"/>
        <end position="124"/>
    </location>
</feature>
<keyword evidence="9" id="KW-0805">Transcription regulation</keyword>
<reference evidence="17" key="2">
    <citation type="submission" date="2025-08" db="UniProtKB">
        <authorList>
            <consortium name="Ensembl"/>
        </authorList>
    </citation>
    <scope>IDENTIFICATION</scope>
</reference>
<dbReference type="Ensembl" id="ENSMODT00000068896.1">
    <property type="protein sequence ID" value="ENSMODP00000044353.1"/>
    <property type="gene ID" value="ENSMODG00000050003.1"/>
</dbReference>
<dbReference type="FunFam" id="1.10.4020.10:FF:000001">
    <property type="entry name" value="zinc finger protein 263 isoform X1"/>
    <property type="match status" value="1"/>
</dbReference>
<dbReference type="Bgee" id="ENSMODG00000050003">
    <property type="expression patterns" value="Expressed in uterine wall and 19 other cell types or tissues"/>
</dbReference>
<dbReference type="Gene3D" id="1.10.4020.10">
    <property type="entry name" value="DNA breaking-rejoining enzymes"/>
    <property type="match status" value="1"/>
</dbReference>
<dbReference type="GO" id="GO:0000981">
    <property type="term" value="F:DNA-binding transcription factor activity, RNA polymerase II-specific"/>
    <property type="evidence" value="ECO:0000318"/>
    <property type="project" value="GO_Central"/>
</dbReference>
<organism evidence="17 18">
    <name type="scientific">Monodelphis domestica</name>
    <name type="common">Gray short-tailed opossum</name>
    <dbReference type="NCBI Taxonomy" id="13616"/>
    <lineage>
        <taxon>Eukaryota</taxon>
        <taxon>Metazoa</taxon>
        <taxon>Chordata</taxon>
        <taxon>Craniata</taxon>
        <taxon>Vertebrata</taxon>
        <taxon>Euteleostomi</taxon>
        <taxon>Mammalia</taxon>
        <taxon>Metatheria</taxon>
        <taxon>Didelphimorphia</taxon>
        <taxon>Didelphidae</taxon>
        <taxon>Monodelphis</taxon>
    </lineage>
</organism>
<dbReference type="FunFam" id="3.30.160.60:FF:000794">
    <property type="entry name" value="zinc finger protein 2 isoform X2"/>
    <property type="match status" value="1"/>
</dbReference>
<keyword evidence="8" id="KW-0832">Ubl conjugation</keyword>
<keyword evidence="10" id="KW-0238">DNA-binding</keyword>
<feature type="region of interest" description="Disordered" evidence="14">
    <location>
        <begin position="1"/>
        <end position="39"/>
    </location>
</feature>
<dbReference type="InParanoid" id="A0A5F8GA26"/>
<feature type="domain" description="C2H2-type" evidence="15">
    <location>
        <begin position="339"/>
        <end position="366"/>
    </location>
</feature>
<evidence type="ECO:0000256" key="8">
    <source>
        <dbReference type="ARBA" id="ARBA00022843"/>
    </source>
</evidence>
<keyword evidence="6 13" id="KW-0863">Zinc-finger</keyword>
<dbReference type="PROSITE" id="PS50157">
    <property type="entry name" value="ZINC_FINGER_C2H2_2"/>
    <property type="match status" value="7"/>
</dbReference>
<feature type="compositionally biased region" description="Low complexity" evidence="14">
    <location>
        <begin position="29"/>
        <end position="39"/>
    </location>
</feature>
<keyword evidence="12" id="KW-0539">Nucleus</keyword>
<dbReference type="Pfam" id="PF00096">
    <property type="entry name" value="zf-C2H2"/>
    <property type="match status" value="6"/>
</dbReference>
<feature type="domain" description="C2H2-type" evidence="15">
    <location>
        <begin position="479"/>
        <end position="504"/>
    </location>
</feature>
<evidence type="ECO:0000256" key="11">
    <source>
        <dbReference type="ARBA" id="ARBA00023163"/>
    </source>
</evidence>
<evidence type="ECO:0000256" key="1">
    <source>
        <dbReference type="ARBA" id="ARBA00004123"/>
    </source>
</evidence>
<keyword evidence="5" id="KW-0677">Repeat</keyword>
<dbReference type="FunFam" id="3.30.160.60:FF:000953">
    <property type="entry name" value="Zinc finger protein 691"/>
    <property type="match status" value="1"/>
</dbReference>
<evidence type="ECO:0000256" key="6">
    <source>
        <dbReference type="ARBA" id="ARBA00022771"/>
    </source>
</evidence>
<dbReference type="GO" id="GO:0008270">
    <property type="term" value="F:zinc ion binding"/>
    <property type="evidence" value="ECO:0007669"/>
    <property type="project" value="UniProtKB-KW"/>
</dbReference>
<evidence type="ECO:0000256" key="14">
    <source>
        <dbReference type="SAM" id="MobiDB-lite"/>
    </source>
</evidence>
<evidence type="ECO:0000256" key="9">
    <source>
        <dbReference type="ARBA" id="ARBA00023015"/>
    </source>
</evidence>
<dbReference type="Proteomes" id="UP000002280">
    <property type="component" value="Chromosome 3"/>
</dbReference>
<dbReference type="GeneTree" id="ENSGT00940000162162"/>
<dbReference type="SUPFAM" id="SSF47353">
    <property type="entry name" value="Retrovirus capsid dimerization domain-like"/>
    <property type="match status" value="1"/>
</dbReference>
<feature type="domain" description="C2H2-type" evidence="15">
    <location>
        <begin position="367"/>
        <end position="394"/>
    </location>
</feature>
<evidence type="ECO:0000256" key="4">
    <source>
        <dbReference type="ARBA" id="ARBA00022723"/>
    </source>
</evidence>
<dbReference type="InterPro" id="IPR038269">
    <property type="entry name" value="SCAN_sf"/>
</dbReference>
<feature type="domain" description="C2H2-type" evidence="15">
    <location>
        <begin position="423"/>
        <end position="450"/>
    </location>
</feature>
<dbReference type="PANTHER" id="PTHR23226">
    <property type="entry name" value="ZINC FINGER AND SCAN DOMAIN-CONTAINING"/>
    <property type="match status" value="1"/>
</dbReference>
<keyword evidence="3" id="KW-1017">Isopeptide bond</keyword>
<evidence type="ECO:0000256" key="7">
    <source>
        <dbReference type="ARBA" id="ARBA00022833"/>
    </source>
</evidence>
<dbReference type="SMART" id="SM00431">
    <property type="entry name" value="SCAN"/>
    <property type="match status" value="1"/>
</dbReference>
<dbReference type="SMART" id="SM00355">
    <property type="entry name" value="ZnF_C2H2"/>
    <property type="match status" value="7"/>
</dbReference>
<feature type="compositionally biased region" description="Low complexity" evidence="14">
    <location>
        <begin position="164"/>
        <end position="173"/>
    </location>
</feature>
<dbReference type="PANTHER" id="PTHR23226:SF366">
    <property type="entry name" value="ZINC FINGER PROTEIN ZFP2"/>
    <property type="match status" value="1"/>
</dbReference>
<evidence type="ECO:0000259" key="15">
    <source>
        <dbReference type="PROSITE" id="PS50157"/>
    </source>
</evidence>
<dbReference type="FunFam" id="3.30.160.60:FF:000631">
    <property type="entry name" value="zinc finger protein 189 isoform X2"/>
    <property type="match status" value="1"/>
</dbReference>
<accession>A0A5F8GA26</accession>
<dbReference type="InterPro" id="IPR036236">
    <property type="entry name" value="Znf_C2H2_sf"/>
</dbReference>
<evidence type="ECO:0000256" key="2">
    <source>
        <dbReference type="ARBA" id="ARBA00006991"/>
    </source>
</evidence>
<dbReference type="InterPro" id="IPR013087">
    <property type="entry name" value="Znf_C2H2_type"/>
</dbReference>
<evidence type="ECO:0000256" key="13">
    <source>
        <dbReference type="PROSITE-ProRule" id="PRU00042"/>
    </source>
</evidence>
<comment type="similarity">
    <text evidence="2">Belongs to the krueppel C2H2-type zinc-finger protein family.</text>
</comment>
<dbReference type="InterPro" id="IPR003309">
    <property type="entry name" value="SCAN_dom"/>
</dbReference>
<dbReference type="GO" id="GO:0000978">
    <property type="term" value="F:RNA polymerase II cis-regulatory region sequence-specific DNA binding"/>
    <property type="evidence" value="ECO:0000318"/>
    <property type="project" value="GO_Central"/>
</dbReference>